<reference evidence="3" key="1">
    <citation type="submission" date="2023-10" db="EMBL/GenBank/DDBJ databases">
        <authorList>
            <person name="Chen Y."/>
            <person name="Shah S."/>
            <person name="Dougan E. K."/>
            <person name="Thang M."/>
            <person name="Chan C."/>
        </authorList>
    </citation>
    <scope>NUCLEOTIDE SEQUENCE [LARGE SCALE GENOMIC DNA]</scope>
</reference>
<protein>
    <recommendedName>
        <fullName evidence="2">TerD domain-containing protein</fullName>
    </recommendedName>
</protein>
<dbReference type="Gene3D" id="2.60.60.30">
    <property type="entry name" value="sav2460 like domains"/>
    <property type="match status" value="1"/>
</dbReference>
<dbReference type="Proteomes" id="UP001189429">
    <property type="component" value="Unassembled WGS sequence"/>
</dbReference>
<dbReference type="InterPro" id="IPR051324">
    <property type="entry name" value="Stress/Tellurium_Resist"/>
</dbReference>
<sequence length="295" mass="31488">MNGDDEAITIDLANVPDKVARIFIVLTVANGTFELVEHAYARVLDQHSSELVRFDIEASSAYRGLLVVQLFRSEGAEKRWGFQGLGRFFTCPGDWKSMANEITRVAADTEVAVDPAAVRQFNKTKSTKSHRSVEGAAAAPPGGQASDGEAQKAAATECMACGGAGCSMCRPTPTVREETLQPSSSSPIASRATGARLAIPGSFLSSTTGSQFFESNRASTEFASQRLGHGRLRLGRSTSNLKPNSLEQGGHMIVTTTPPTADRLMTDDSDVILVRPPDETDGERPRACRCFCGGT</sequence>
<organism evidence="3 4">
    <name type="scientific">Prorocentrum cordatum</name>
    <dbReference type="NCBI Taxonomy" id="2364126"/>
    <lineage>
        <taxon>Eukaryota</taxon>
        <taxon>Sar</taxon>
        <taxon>Alveolata</taxon>
        <taxon>Dinophyceae</taxon>
        <taxon>Prorocentrales</taxon>
        <taxon>Prorocentraceae</taxon>
        <taxon>Prorocentrum</taxon>
    </lineage>
</organism>
<dbReference type="Pfam" id="PF02342">
    <property type="entry name" value="TerD"/>
    <property type="match status" value="1"/>
</dbReference>
<accession>A0ABN9TZC9</accession>
<feature type="compositionally biased region" description="Low complexity" evidence="1">
    <location>
        <begin position="135"/>
        <end position="144"/>
    </location>
</feature>
<dbReference type="PANTHER" id="PTHR32097">
    <property type="entry name" value="CAMP-BINDING PROTEIN 1-RELATED"/>
    <property type="match status" value="1"/>
</dbReference>
<proteinExistence type="predicted"/>
<gene>
    <name evidence="3" type="ORF">PCOR1329_LOCUS43799</name>
</gene>
<feature type="domain" description="TerD" evidence="2">
    <location>
        <begin position="2"/>
        <end position="87"/>
    </location>
</feature>
<evidence type="ECO:0000259" key="2">
    <source>
        <dbReference type="Pfam" id="PF02342"/>
    </source>
</evidence>
<dbReference type="PANTHER" id="PTHR32097:SF17">
    <property type="entry name" value="CAMP-BINDING PROTEIN 1-RELATED"/>
    <property type="match status" value="1"/>
</dbReference>
<name>A0ABN9TZC9_9DINO</name>
<dbReference type="EMBL" id="CAUYUJ010015267">
    <property type="protein sequence ID" value="CAK0851711.1"/>
    <property type="molecule type" value="Genomic_DNA"/>
</dbReference>
<comment type="caution">
    <text evidence="3">The sequence shown here is derived from an EMBL/GenBank/DDBJ whole genome shotgun (WGS) entry which is preliminary data.</text>
</comment>
<keyword evidence="4" id="KW-1185">Reference proteome</keyword>
<evidence type="ECO:0000313" key="4">
    <source>
        <dbReference type="Proteomes" id="UP001189429"/>
    </source>
</evidence>
<feature type="region of interest" description="Disordered" evidence="1">
    <location>
        <begin position="122"/>
        <end position="148"/>
    </location>
</feature>
<evidence type="ECO:0000313" key="3">
    <source>
        <dbReference type="EMBL" id="CAK0851711.1"/>
    </source>
</evidence>
<evidence type="ECO:0000256" key="1">
    <source>
        <dbReference type="SAM" id="MobiDB-lite"/>
    </source>
</evidence>
<dbReference type="CDD" id="cd06974">
    <property type="entry name" value="TerD_like"/>
    <property type="match status" value="1"/>
</dbReference>
<dbReference type="InterPro" id="IPR003325">
    <property type="entry name" value="TerD"/>
</dbReference>